<dbReference type="GO" id="GO:0019674">
    <property type="term" value="P:NAD+ metabolic process"/>
    <property type="evidence" value="ECO:0007669"/>
    <property type="project" value="InterPro"/>
</dbReference>
<dbReference type="GO" id="GO:0046872">
    <property type="term" value="F:metal ion binding"/>
    <property type="evidence" value="ECO:0007669"/>
    <property type="project" value="UniProtKB-UniRule"/>
</dbReference>
<dbReference type="RefSeq" id="WP_231957116.1">
    <property type="nucleotide sequence ID" value="NZ_BMCN01000001.1"/>
</dbReference>
<keyword evidence="4 9" id="KW-0418">Kinase</keyword>
<name>A0A1G9EHS6_9STAP</name>
<dbReference type="InterPro" id="IPR017437">
    <property type="entry name" value="ATP-NAD_kinase_PpnK-typ_C"/>
</dbReference>
<keyword evidence="6 9" id="KW-0521">NADP</keyword>
<dbReference type="HAMAP" id="MF_00361">
    <property type="entry name" value="NAD_kinase"/>
    <property type="match status" value="1"/>
</dbReference>
<dbReference type="GO" id="GO:0006741">
    <property type="term" value="P:NADP+ biosynthetic process"/>
    <property type="evidence" value="ECO:0007669"/>
    <property type="project" value="UniProtKB-UniRule"/>
</dbReference>
<dbReference type="Pfam" id="PF20143">
    <property type="entry name" value="NAD_kinase_C"/>
    <property type="match status" value="1"/>
</dbReference>
<comment type="similarity">
    <text evidence="9">Belongs to the NAD kinase family.</text>
</comment>
<reference evidence="12" key="2">
    <citation type="submission" date="2016-10" db="EMBL/GenBank/DDBJ databases">
        <authorList>
            <person name="Varghese N."/>
            <person name="Submissions S."/>
        </authorList>
    </citation>
    <scope>NUCLEOTIDE SEQUENCE [LARGE SCALE GENOMIC DNA]</scope>
    <source>
        <strain evidence="12">CGMCC 1.8911</strain>
    </source>
</reference>
<dbReference type="AlphaFoldDB" id="A0A1G9EHS6"/>
<evidence type="ECO:0000256" key="6">
    <source>
        <dbReference type="ARBA" id="ARBA00022857"/>
    </source>
</evidence>
<comment type="subcellular location">
    <subcellularLocation>
        <location evidence="9">Cytoplasm</location>
    </subcellularLocation>
</comment>
<gene>
    <name evidence="9" type="primary">nadK</name>
    <name evidence="10" type="ORF">J2Z27_001581</name>
    <name evidence="11" type="ORF">SAMN05216187_11710</name>
</gene>
<evidence type="ECO:0000313" key="11">
    <source>
        <dbReference type="EMBL" id="SDK75638.1"/>
    </source>
</evidence>
<comment type="function">
    <text evidence="9">Involved in the regulation of the intracellular balance of NAD and NADP, and is a key enzyme in the biosynthesis of NADP. Catalyzes specifically the phosphorylation on 2'-hydroxyl of the adenosine moiety of NAD to yield NADP.</text>
</comment>
<dbReference type="Gene3D" id="3.40.50.10330">
    <property type="entry name" value="Probable inorganic polyphosphate/atp-NAD kinase, domain 1"/>
    <property type="match status" value="1"/>
</dbReference>
<reference evidence="11" key="1">
    <citation type="submission" date="2016-10" db="EMBL/GenBank/DDBJ databases">
        <authorList>
            <person name="de Groot N.N."/>
        </authorList>
    </citation>
    <scope>NUCLEOTIDE SEQUENCE [LARGE SCALE GENOMIC DNA]</scope>
    <source>
        <strain evidence="11">CGMCC 1.8911</strain>
    </source>
</reference>
<evidence type="ECO:0000256" key="2">
    <source>
        <dbReference type="ARBA" id="ARBA00022679"/>
    </source>
</evidence>
<feature type="binding site" evidence="9">
    <location>
        <begin position="51"/>
        <end position="52"/>
    </location>
    <ligand>
        <name>NAD(+)</name>
        <dbReference type="ChEBI" id="CHEBI:57540"/>
    </ligand>
</feature>
<dbReference type="GO" id="GO:0051287">
    <property type="term" value="F:NAD binding"/>
    <property type="evidence" value="ECO:0007669"/>
    <property type="project" value="UniProtKB-ARBA"/>
</dbReference>
<dbReference type="InterPro" id="IPR016064">
    <property type="entry name" value="NAD/diacylglycerol_kinase_sf"/>
</dbReference>
<feature type="binding site" evidence="9">
    <location>
        <position position="152"/>
    </location>
    <ligand>
        <name>NAD(+)</name>
        <dbReference type="ChEBI" id="CHEBI:57540"/>
    </ligand>
</feature>
<evidence type="ECO:0000256" key="5">
    <source>
        <dbReference type="ARBA" id="ARBA00022840"/>
    </source>
</evidence>
<feature type="active site" description="Proton acceptor" evidence="9">
    <location>
        <position position="51"/>
    </location>
</feature>
<keyword evidence="1 9" id="KW-0963">Cytoplasm</keyword>
<dbReference type="Proteomes" id="UP000242700">
    <property type="component" value="Unassembled WGS sequence"/>
</dbReference>
<reference evidence="10 13" key="3">
    <citation type="submission" date="2021-03" db="EMBL/GenBank/DDBJ databases">
        <title>Genomic Encyclopedia of Type Strains, Phase IV (KMG-IV): sequencing the most valuable type-strain genomes for metagenomic binning, comparative biology and taxonomic classification.</title>
        <authorList>
            <person name="Goeker M."/>
        </authorList>
    </citation>
    <scope>NUCLEOTIDE SEQUENCE [LARGE SCALE GENOMIC DNA]</scope>
    <source>
        <strain evidence="10 13">DSM 22420</strain>
    </source>
</reference>
<evidence type="ECO:0000256" key="4">
    <source>
        <dbReference type="ARBA" id="ARBA00022777"/>
    </source>
</evidence>
<feature type="binding site" evidence="9">
    <location>
        <begin position="123"/>
        <end position="124"/>
    </location>
    <ligand>
        <name>NAD(+)</name>
        <dbReference type="ChEBI" id="CHEBI:57540"/>
    </ligand>
</feature>
<protein>
    <recommendedName>
        <fullName evidence="9">NAD kinase</fullName>
        <ecNumber evidence="9">2.7.1.23</ecNumber>
    </recommendedName>
    <alternativeName>
        <fullName evidence="9">ATP-dependent NAD kinase</fullName>
    </alternativeName>
</protein>
<dbReference type="PANTHER" id="PTHR20275:SF9">
    <property type="entry name" value="NAD KINASE 2"/>
    <property type="match status" value="1"/>
</dbReference>
<evidence type="ECO:0000256" key="3">
    <source>
        <dbReference type="ARBA" id="ARBA00022741"/>
    </source>
</evidence>
<dbReference type="SUPFAM" id="SSF111331">
    <property type="entry name" value="NAD kinase/diacylglycerol kinase-like"/>
    <property type="match status" value="1"/>
</dbReference>
<organism evidence="11 12">
    <name type="scientific">Jeotgalicoccus aerolatus</name>
    <dbReference type="NCBI Taxonomy" id="709510"/>
    <lineage>
        <taxon>Bacteria</taxon>
        <taxon>Bacillati</taxon>
        <taxon>Bacillota</taxon>
        <taxon>Bacilli</taxon>
        <taxon>Bacillales</taxon>
        <taxon>Staphylococcaceae</taxon>
        <taxon>Jeotgalicoccus</taxon>
    </lineage>
</organism>
<keyword evidence="2 9" id="KW-0808">Transferase</keyword>
<keyword evidence="3 9" id="KW-0547">Nucleotide-binding</keyword>
<comment type="caution">
    <text evidence="9">Lacks conserved residue(s) required for the propagation of feature annotation.</text>
</comment>
<proteinExistence type="inferred from homology"/>
<dbReference type="GO" id="GO:0005524">
    <property type="term" value="F:ATP binding"/>
    <property type="evidence" value="ECO:0007669"/>
    <property type="project" value="UniProtKB-KW"/>
</dbReference>
<evidence type="ECO:0000256" key="8">
    <source>
        <dbReference type="ARBA" id="ARBA00047925"/>
    </source>
</evidence>
<dbReference type="EMBL" id="FNFI01000017">
    <property type="protein sequence ID" value="SDK75638.1"/>
    <property type="molecule type" value="Genomic_DNA"/>
</dbReference>
<dbReference type="EC" id="2.7.1.23" evidence="9"/>
<evidence type="ECO:0000256" key="9">
    <source>
        <dbReference type="HAMAP-Rule" id="MF_00361"/>
    </source>
</evidence>
<comment type="catalytic activity">
    <reaction evidence="8 9">
        <text>NAD(+) + ATP = ADP + NADP(+) + H(+)</text>
        <dbReference type="Rhea" id="RHEA:18629"/>
        <dbReference type="ChEBI" id="CHEBI:15378"/>
        <dbReference type="ChEBI" id="CHEBI:30616"/>
        <dbReference type="ChEBI" id="CHEBI:57540"/>
        <dbReference type="ChEBI" id="CHEBI:58349"/>
        <dbReference type="ChEBI" id="CHEBI:456216"/>
        <dbReference type="EC" id="2.7.1.23"/>
    </reaction>
</comment>
<keyword evidence="5 9" id="KW-0067">ATP-binding</keyword>
<dbReference type="GO" id="GO:0003951">
    <property type="term" value="F:NAD+ kinase activity"/>
    <property type="evidence" value="ECO:0007669"/>
    <property type="project" value="UniProtKB-UniRule"/>
</dbReference>
<evidence type="ECO:0000313" key="13">
    <source>
        <dbReference type="Proteomes" id="UP001519348"/>
    </source>
</evidence>
<evidence type="ECO:0000256" key="7">
    <source>
        <dbReference type="ARBA" id="ARBA00023027"/>
    </source>
</evidence>
<accession>A0A1G9EHS6</accession>
<keyword evidence="7 9" id="KW-0520">NAD</keyword>
<evidence type="ECO:0000313" key="12">
    <source>
        <dbReference type="Proteomes" id="UP000242700"/>
    </source>
</evidence>
<dbReference type="GO" id="GO:0005737">
    <property type="term" value="C:cytoplasm"/>
    <property type="evidence" value="ECO:0007669"/>
    <property type="project" value="UniProtKB-SubCell"/>
</dbReference>
<comment type="cofactor">
    <cofactor evidence="9">
        <name>a divalent metal cation</name>
        <dbReference type="ChEBI" id="CHEBI:60240"/>
    </cofactor>
</comment>
<dbReference type="EMBL" id="JAGGKN010000005">
    <property type="protein sequence ID" value="MBP1952533.1"/>
    <property type="molecule type" value="Genomic_DNA"/>
</dbReference>
<dbReference type="PANTHER" id="PTHR20275">
    <property type="entry name" value="NAD KINASE"/>
    <property type="match status" value="1"/>
</dbReference>
<dbReference type="Proteomes" id="UP001519348">
    <property type="component" value="Unassembled WGS sequence"/>
</dbReference>
<keyword evidence="13" id="KW-1185">Reference proteome</keyword>
<evidence type="ECO:0000313" key="10">
    <source>
        <dbReference type="EMBL" id="MBP1952533.1"/>
    </source>
</evidence>
<dbReference type="STRING" id="586411.SAMN05216187_11710"/>
<dbReference type="InterPro" id="IPR002504">
    <property type="entry name" value="NADK"/>
</dbReference>
<dbReference type="InterPro" id="IPR017438">
    <property type="entry name" value="ATP-NAD_kinase_N"/>
</dbReference>
<sequence>MMENNTIYFFEPNNKNSKKIVSDLKLLFEDLGITAVERSEDARIVASVGGDGAFLQAVRKNDFRSDCMYIGIGIEERNYMYVDFNYHNLAEIKQVFKMNNFEVRNYPVIEVKINDNQPNYCLNEFTLRSSLVKTIMMDLYIDDFLFEHFNGDGIVISTPTGSTGYNKSLGGAVVDPLISAMQVTELGSVNNNHHRTLGTSFLLSKARPITLVIDRSVDYYPIMSMDNEALSVQNTETVKVKLSDKTINTIKLHNNTFWHKTQRNFL</sequence>
<evidence type="ECO:0000256" key="1">
    <source>
        <dbReference type="ARBA" id="ARBA00022490"/>
    </source>
</evidence>
<dbReference type="Gene3D" id="2.60.200.30">
    <property type="entry name" value="Probable inorganic polyphosphate/atp-NAD kinase, domain 2"/>
    <property type="match status" value="1"/>
</dbReference>
<feature type="binding site" evidence="9">
    <location>
        <begin position="163"/>
        <end position="168"/>
    </location>
    <ligand>
        <name>NAD(+)</name>
        <dbReference type="ChEBI" id="CHEBI:57540"/>
    </ligand>
</feature>
<dbReference type="NCBIfam" id="NF002902">
    <property type="entry name" value="PRK03501.1"/>
    <property type="match status" value="1"/>
</dbReference>